<evidence type="ECO:0000313" key="2">
    <source>
        <dbReference type="Proteomes" id="UP001497392"/>
    </source>
</evidence>
<dbReference type="PANTHER" id="PTHR35506:SF1">
    <property type="entry name" value="OS02G0135600 PROTEIN"/>
    <property type="match status" value="1"/>
</dbReference>
<comment type="caution">
    <text evidence="1">The sequence shown here is derived from an EMBL/GenBank/DDBJ whole genome shotgun (WGS) entry which is preliminary data.</text>
</comment>
<accession>A0ABP1G4H7</accession>
<keyword evidence="2" id="KW-1185">Reference proteome</keyword>
<sequence length="351" mass="37513">MPRARPRRIPCDCFDCRTFEVSNLQQKTIPAWKASALQEPPPKCLVFLLPGEAMQEAHKPPPPVPHLNNLAAEGCSGLLALRKLSASLEGKTQGCNQVLAHFLEVHEPAADQTQQSLAERYKGLAAGIASSDADILSVAEKAAVTRVPSICDSKSMSECQLPDAATATDNILTVFGLKRCLAAKAAALNTLPSALFESVADADEGEDDDDLDMLVLDPSSAADGAEALAWADAVVGHLCGNVDVKDSILMVLLMPVDKPLCSPCVVNGAELPPGMRRPKQSYEYLGVEEVQSQRDSCVVMAQRLKGVVRCDNVKAFTYEECSKWGAAGGILVERLLPELAFKLGRASKYGA</sequence>
<organism evidence="1 2">
    <name type="scientific">Coccomyxa viridis</name>
    <dbReference type="NCBI Taxonomy" id="1274662"/>
    <lineage>
        <taxon>Eukaryota</taxon>
        <taxon>Viridiplantae</taxon>
        <taxon>Chlorophyta</taxon>
        <taxon>core chlorophytes</taxon>
        <taxon>Trebouxiophyceae</taxon>
        <taxon>Trebouxiophyceae incertae sedis</taxon>
        <taxon>Coccomyxaceae</taxon>
        <taxon>Coccomyxa</taxon>
    </lineage>
</organism>
<dbReference type="Proteomes" id="UP001497392">
    <property type="component" value="Unassembled WGS sequence"/>
</dbReference>
<dbReference type="PANTHER" id="PTHR35506">
    <property type="entry name" value="OS02G0135600 PROTEIN"/>
    <property type="match status" value="1"/>
</dbReference>
<protein>
    <submittedName>
        <fullName evidence="1">G8450 protein</fullName>
    </submittedName>
</protein>
<evidence type="ECO:0000313" key="1">
    <source>
        <dbReference type="EMBL" id="CAL5225600.1"/>
    </source>
</evidence>
<gene>
    <name evidence="1" type="primary">g8450</name>
    <name evidence="1" type="ORF">VP750_LOCUS7259</name>
</gene>
<dbReference type="EMBL" id="CAXHTA020000012">
    <property type="protein sequence ID" value="CAL5225600.1"/>
    <property type="molecule type" value="Genomic_DNA"/>
</dbReference>
<proteinExistence type="predicted"/>
<reference evidence="1 2" key="1">
    <citation type="submission" date="2024-06" db="EMBL/GenBank/DDBJ databases">
        <authorList>
            <person name="Kraege A."/>
            <person name="Thomma B."/>
        </authorList>
    </citation>
    <scope>NUCLEOTIDE SEQUENCE [LARGE SCALE GENOMIC DNA]</scope>
</reference>
<name>A0ABP1G4H7_9CHLO</name>